<evidence type="ECO:0000313" key="3">
    <source>
        <dbReference type="EMBL" id="KIL56925.1"/>
    </source>
</evidence>
<protein>
    <submittedName>
        <fullName evidence="3">Uncharacterized protein</fullName>
    </submittedName>
</protein>
<feature type="compositionally biased region" description="Basic and acidic residues" evidence="2">
    <location>
        <begin position="132"/>
        <end position="142"/>
    </location>
</feature>
<feature type="region of interest" description="Disordered" evidence="2">
    <location>
        <begin position="1"/>
        <end position="22"/>
    </location>
</feature>
<accession>A0A0C2S2N6</accession>
<keyword evidence="4" id="KW-1185">Reference proteome</keyword>
<dbReference type="STRING" id="946122.A0A0C2S2N6"/>
<dbReference type="EMBL" id="KN818391">
    <property type="protein sequence ID" value="KIL56925.1"/>
    <property type="molecule type" value="Genomic_DNA"/>
</dbReference>
<gene>
    <name evidence="3" type="ORF">M378DRAFT_434388</name>
</gene>
<evidence type="ECO:0000313" key="4">
    <source>
        <dbReference type="Proteomes" id="UP000054549"/>
    </source>
</evidence>
<feature type="region of interest" description="Disordered" evidence="2">
    <location>
        <begin position="36"/>
        <end position="143"/>
    </location>
</feature>
<dbReference type="OrthoDB" id="412109at2759"/>
<dbReference type="InParanoid" id="A0A0C2S2N6"/>
<organism evidence="3 4">
    <name type="scientific">Amanita muscaria (strain Koide BX008)</name>
    <dbReference type="NCBI Taxonomy" id="946122"/>
    <lineage>
        <taxon>Eukaryota</taxon>
        <taxon>Fungi</taxon>
        <taxon>Dikarya</taxon>
        <taxon>Basidiomycota</taxon>
        <taxon>Agaricomycotina</taxon>
        <taxon>Agaricomycetes</taxon>
        <taxon>Agaricomycetidae</taxon>
        <taxon>Agaricales</taxon>
        <taxon>Pluteineae</taxon>
        <taxon>Amanitaceae</taxon>
        <taxon>Amanita</taxon>
    </lineage>
</organism>
<dbReference type="Proteomes" id="UP000054549">
    <property type="component" value="Unassembled WGS sequence"/>
</dbReference>
<feature type="coiled-coil region" evidence="1">
    <location>
        <begin position="287"/>
        <end position="413"/>
    </location>
</feature>
<reference evidence="3 4" key="1">
    <citation type="submission" date="2014-04" db="EMBL/GenBank/DDBJ databases">
        <title>Evolutionary Origins and Diversification of the Mycorrhizal Mutualists.</title>
        <authorList>
            <consortium name="DOE Joint Genome Institute"/>
            <consortium name="Mycorrhizal Genomics Consortium"/>
            <person name="Kohler A."/>
            <person name="Kuo A."/>
            <person name="Nagy L.G."/>
            <person name="Floudas D."/>
            <person name="Copeland A."/>
            <person name="Barry K.W."/>
            <person name="Cichocki N."/>
            <person name="Veneault-Fourrey C."/>
            <person name="LaButti K."/>
            <person name="Lindquist E.A."/>
            <person name="Lipzen A."/>
            <person name="Lundell T."/>
            <person name="Morin E."/>
            <person name="Murat C."/>
            <person name="Riley R."/>
            <person name="Ohm R."/>
            <person name="Sun H."/>
            <person name="Tunlid A."/>
            <person name="Henrissat B."/>
            <person name="Grigoriev I.V."/>
            <person name="Hibbett D.S."/>
            <person name="Martin F."/>
        </authorList>
    </citation>
    <scope>NUCLEOTIDE SEQUENCE [LARGE SCALE GENOMIC DNA]</scope>
    <source>
        <strain evidence="3 4">Koide BX008</strain>
    </source>
</reference>
<dbReference type="AlphaFoldDB" id="A0A0C2S2N6"/>
<evidence type="ECO:0000256" key="1">
    <source>
        <dbReference type="SAM" id="Coils"/>
    </source>
</evidence>
<name>A0A0C2S2N6_AMAMK</name>
<sequence>MLKSTTEMFGITRKAQSKYKPHPIFGTIQPILEFFSPTKRSKSPDHSEPETLVQQDSIILPESFPHGPNPRTQHNSGASDVKPGPSTTPSSSRSDNERRKKRIERTKHRMAYPPPRRTTSNPKSASRSQKSRSVEHLHKDVSETLAPMTDSMNEEDRIFLEQMDKMVWAHKYRTGLVECRDTAERASASVSGDIQDRDERLAHLIEEEKVVRVKLERQASEERGREEARKLEQEQRRADIKKATQAVVEKVKQGEIRRERTRELIRVVNKSELDIMASTQTANNADQEHIRVELEKLAEAKRQLRQEQEACRQQFEEIAHARAELEAAEQRMREAEEAARTQASERASQLDEMAQNCLHLQQEIDQLQSDKEAAERKSDDVLFQARFKARRLREEHERVLRETEEANARTVAETTMNFQAVLQQETEARQWAEARAVEATMAAAQAEAEARMLAGQAPFHDDVQFHDVQFPDDVQFHDDFQFHGEAQFHGGWQAPPEFDMQPASPLLPPPPPPMVVLTDADRIVLYERKWEALKSMTETIFFNQMPWPVLIDIVHPDQLNIDEMRRFVSHEVYRNLASFQGKSIRDRMKMEMLRWHPDKFARVLPMIDPSHQDAVKEAAERVAKLFTQLMSEA</sequence>
<feature type="compositionally biased region" description="Polar residues" evidence="2">
    <location>
        <begin position="117"/>
        <end position="128"/>
    </location>
</feature>
<evidence type="ECO:0000256" key="2">
    <source>
        <dbReference type="SAM" id="MobiDB-lite"/>
    </source>
</evidence>
<proteinExistence type="predicted"/>
<dbReference type="HOGENOM" id="CLU_432091_0_0_1"/>
<feature type="compositionally biased region" description="Basic residues" evidence="2">
    <location>
        <begin position="99"/>
        <end position="110"/>
    </location>
</feature>
<keyword evidence="1" id="KW-0175">Coiled coil</keyword>